<name>A0AAN8EZ03_TRICO</name>
<reference evidence="1 2" key="1">
    <citation type="submission" date="2019-10" db="EMBL/GenBank/DDBJ databases">
        <title>Assembly and Annotation for the nematode Trichostrongylus colubriformis.</title>
        <authorList>
            <person name="Martin J."/>
        </authorList>
    </citation>
    <scope>NUCLEOTIDE SEQUENCE [LARGE SCALE GENOMIC DNA]</scope>
    <source>
        <strain evidence="1">G859</strain>
        <tissue evidence="1">Whole worm</tissue>
    </source>
</reference>
<dbReference type="InterPro" id="IPR005312">
    <property type="entry name" value="DUF1759"/>
</dbReference>
<keyword evidence="2" id="KW-1185">Reference proteome</keyword>
<dbReference type="AlphaFoldDB" id="A0AAN8EZ03"/>
<evidence type="ECO:0000313" key="2">
    <source>
        <dbReference type="Proteomes" id="UP001331761"/>
    </source>
</evidence>
<gene>
    <name evidence="1" type="ORF">GCK32_021708</name>
</gene>
<dbReference type="Proteomes" id="UP001331761">
    <property type="component" value="Unassembled WGS sequence"/>
</dbReference>
<dbReference type="Pfam" id="PF03564">
    <property type="entry name" value="DUF1759"/>
    <property type="match status" value="1"/>
</dbReference>
<dbReference type="EMBL" id="WIXE01019715">
    <property type="protein sequence ID" value="KAK5969806.1"/>
    <property type="molecule type" value="Genomic_DNA"/>
</dbReference>
<proteinExistence type="predicted"/>
<dbReference type="PANTHER" id="PTHR22954">
    <property type="entry name" value="RETROVIRAL PROTEASE-RELATED"/>
    <property type="match status" value="1"/>
</dbReference>
<evidence type="ECO:0000313" key="1">
    <source>
        <dbReference type="EMBL" id="KAK5969806.1"/>
    </source>
</evidence>
<feature type="non-terminal residue" evidence="1">
    <location>
        <position position="382"/>
    </location>
</feature>
<organism evidence="1 2">
    <name type="scientific">Trichostrongylus colubriformis</name>
    <name type="common">Black scour worm</name>
    <dbReference type="NCBI Taxonomy" id="6319"/>
    <lineage>
        <taxon>Eukaryota</taxon>
        <taxon>Metazoa</taxon>
        <taxon>Ecdysozoa</taxon>
        <taxon>Nematoda</taxon>
        <taxon>Chromadorea</taxon>
        <taxon>Rhabditida</taxon>
        <taxon>Rhabditina</taxon>
        <taxon>Rhabditomorpha</taxon>
        <taxon>Strongyloidea</taxon>
        <taxon>Trichostrongylidae</taxon>
        <taxon>Trichostrongylus</taxon>
    </lineage>
</organism>
<dbReference type="PANTHER" id="PTHR22954:SF3">
    <property type="entry name" value="PROTEIN CBG08539"/>
    <property type="match status" value="1"/>
</dbReference>
<comment type="caution">
    <text evidence="1">The sequence shown here is derived from an EMBL/GenBank/DDBJ whole genome shotgun (WGS) entry which is preliminary data.</text>
</comment>
<accession>A0AAN8EZ03</accession>
<protein>
    <submittedName>
        <fullName evidence="1">Uncharacterized protein</fullName>
    </submittedName>
</protein>
<sequence length="382" mass="43419">MEVLNKLQQQTGNLLTDWKRAESHANKKQDDGESSSLLQEFQNHWESINCESQLSIARIDISFMERAIDEVQAVQAKEQQRKDESEHPAPIPCHLIETPKLELPKFAGDITLFPEFWEIFSAAIHNHPYMTEATKLIYLKGALQGDAKDIVASVQVGDDNYSKAVELLRNTYNRPELLRNRLVEQLESLPPANESPLVQRITLCKVKAIWVQLINLNEQPGSTMTMKTIRSKFPQKTREKITLRNRQNGQPTKLHLWTKAYITKVPAIGGENDEEHVVDDEGFEEIDILIGMDHYWDVVEFNSGYQLPSGLVKSYTKLGPVLSGRKSSSITRSYTTSESIESEENNTNRMINDLFGLEAVGTQDDADDSENSIIQHYYGTVK</sequence>